<evidence type="ECO:0000313" key="4">
    <source>
        <dbReference type="Proteomes" id="UP000252008"/>
    </source>
</evidence>
<dbReference type="EMBL" id="UEGS01000001">
    <property type="protein sequence ID" value="SRX83691.1"/>
    <property type="molecule type" value="Genomic_DNA"/>
</dbReference>
<feature type="region of interest" description="Disordered" evidence="1">
    <location>
        <begin position="187"/>
        <end position="209"/>
    </location>
</feature>
<dbReference type="CDD" id="cd04859">
    <property type="entry name" value="Prim_Pol"/>
    <property type="match status" value="1"/>
</dbReference>
<name>A0A375YRH5_MYCPF</name>
<organism evidence="3 4">
    <name type="scientific">Mycolicibacterium parafortuitum</name>
    <name type="common">Mycobacterium parafortuitum</name>
    <dbReference type="NCBI Taxonomy" id="39692"/>
    <lineage>
        <taxon>Bacteria</taxon>
        <taxon>Bacillati</taxon>
        <taxon>Actinomycetota</taxon>
        <taxon>Actinomycetes</taxon>
        <taxon>Mycobacteriales</taxon>
        <taxon>Mycobacteriaceae</taxon>
        <taxon>Mycolicibacterium</taxon>
    </lineage>
</organism>
<evidence type="ECO:0000313" key="3">
    <source>
        <dbReference type="EMBL" id="SRX83691.1"/>
    </source>
</evidence>
<dbReference type="STRING" id="39692.BST38_14835"/>
<dbReference type="RefSeq" id="WP_083144091.1">
    <property type="nucleotide sequence ID" value="NZ_MVID01000012.1"/>
</dbReference>
<dbReference type="SUPFAM" id="SSF56747">
    <property type="entry name" value="Prim-pol domain"/>
    <property type="match status" value="1"/>
</dbReference>
<gene>
    <name evidence="3" type="ORF">MPP7335_05472</name>
</gene>
<feature type="domain" description="DNA primase/polymerase bifunctional N-terminal" evidence="2">
    <location>
        <begin position="49"/>
        <end position="216"/>
    </location>
</feature>
<reference evidence="3 4" key="1">
    <citation type="submission" date="2018-05" db="EMBL/GenBank/DDBJ databases">
        <authorList>
            <consortium name="IHU Genomes"/>
        </authorList>
    </citation>
    <scope>NUCLEOTIDE SEQUENCE [LARGE SCALE GENOMIC DNA]</scope>
    <source>
        <strain evidence="3 4">P7335</strain>
    </source>
</reference>
<feature type="compositionally biased region" description="Basic and acidic residues" evidence="1">
    <location>
        <begin position="192"/>
        <end position="203"/>
    </location>
</feature>
<evidence type="ECO:0000259" key="2">
    <source>
        <dbReference type="SMART" id="SM00943"/>
    </source>
</evidence>
<accession>A0A375YRH5</accession>
<sequence length="800" mass="86973">MTLRQERNERKPLRNSSVGIDDDFRLSIEGAVGSLRLPDVSGLSLLEAALAYTDAGWYVLPTDPREIKNPGSVVGGKWHEHSSRDPEQIRRWWTANPRYGIALHCGRSGAGVFDLDEDVNDKPAGMAATLWTALQTGAIQATRRLHCGKDARAHYMFACQSDNFGNSAGAFGRWGEFRGKNGVIIAAPTPHPDAETKDGEYRPRKTGPLPPMPEVLRECLAEAGETADPLTGLQLAAFLDAHTGGGCGRDDCSHTVDGPLKHFHKGVEDGASRYETLVKVAPWALSEAMAGCYSARDAVEALRTVYFDAFDESDGRARLAQRSGEFARVMRWGAAQADAKRAHRNDSLPTTAELESFWTSRPELERLRQFARARSVGPWSMLGAVLARAIATIPPHVVLPPTVGSFASVNLFVALVARSGFGKNTSEAAAADFVVSETDVFVATPGSGEGIPKQYAYKQKAEQMNLRNSVMFTVGEVDTFAALAGRSGSTLMPELRKAWMGERLGFGYANAEKAVAIMEHRYRMTMIVGVQPGRARALLDDKDGGTPQRFIWLPTTDPDAPEVPDAEPDPLCLPAWPAATPDPADAIADRSIGDSVQLKFGDVDPYMLDVPADKSAFHVLALPPTVAEKVRQEQRAKLRGEVSTVHALDSHAMLARLKLAVALMWINGRTDKVSEEDWDLASVVMGVSTATRRDVQAALRSKSTAANQERGRQDAVREVAKAEVLAKAEDAAIGRVAERIRKSLRAKNDQPKAAMRRDFGRDKKLFDPALERLIGVGDVELQPILGKGGNAKVVHLQEGR</sequence>
<keyword evidence="4" id="KW-1185">Reference proteome</keyword>
<dbReference type="SMART" id="SM00943">
    <property type="entry name" value="Prim-Pol"/>
    <property type="match status" value="1"/>
</dbReference>
<dbReference type="Pfam" id="PF09250">
    <property type="entry name" value="Prim-Pol"/>
    <property type="match status" value="1"/>
</dbReference>
<dbReference type="InterPro" id="IPR015330">
    <property type="entry name" value="DNA_primase/pol_bifunc_N"/>
</dbReference>
<dbReference type="AlphaFoldDB" id="A0A375YRH5"/>
<protein>
    <recommendedName>
        <fullName evidence="2">DNA primase/polymerase bifunctional N-terminal domain-containing protein</fullName>
    </recommendedName>
</protein>
<evidence type="ECO:0000256" key="1">
    <source>
        <dbReference type="SAM" id="MobiDB-lite"/>
    </source>
</evidence>
<proteinExistence type="predicted"/>
<dbReference type="Proteomes" id="UP000252008">
    <property type="component" value="Unassembled WGS sequence"/>
</dbReference>